<gene>
    <name evidence="2" type="ORF">AFUS01_LOCUS30507</name>
</gene>
<accession>A0A8J2LC78</accession>
<organism evidence="2 3">
    <name type="scientific">Allacma fusca</name>
    <dbReference type="NCBI Taxonomy" id="39272"/>
    <lineage>
        <taxon>Eukaryota</taxon>
        <taxon>Metazoa</taxon>
        <taxon>Ecdysozoa</taxon>
        <taxon>Arthropoda</taxon>
        <taxon>Hexapoda</taxon>
        <taxon>Collembola</taxon>
        <taxon>Symphypleona</taxon>
        <taxon>Sminthuridae</taxon>
        <taxon>Allacma</taxon>
    </lineage>
</organism>
<evidence type="ECO:0000313" key="3">
    <source>
        <dbReference type="Proteomes" id="UP000708208"/>
    </source>
</evidence>
<dbReference type="Proteomes" id="UP000708208">
    <property type="component" value="Unassembled WGS sequence"/>
</dbReference>
<feature type="region of interest" description="Disordered" evidence="1">
    <location>
        <begin position="263"/>
        <end position="301"/>
    </location>
</feature>
<dbReference type="OrthoDB" id="10069414at2759"/>
<protein>
    <submittedName>
        <fullName evidence="2">Uncharacterized protein</fullName>
    </submittedName>
</protein>
<dbReference type="EMBL" id="CAJVCH010469215">
    <property type="protein sequence ID" value="CAG7820099.1"/>
    <property type="molecule type" value="Genomic_DNA"/>
</dbReference>
<proteinExistence type="predicted"/>
<feature type="compositionally biased region" description="Basic and acidic residues" evidence="1">
    <location>
        <begin position="55"/>
        <end position="71"/>
    </location>
</feature>
<sequence>GKSAALRKHKKGQPRRSSKDSPPTSPENGSDDLQSQKTFSGESATLPQMSTIKNEWGDKRFDFEEKPDSKDNLPTAVLKSLKDLPEGSCVKLRMTVKETTEKESDLLKVCSKEDQKSTGSKDIDHNSVCSKHTSCSINDSAVETISACLRDQTAGPDYSEPSCSGVLQLYPPKMPFSQNQCPLFGNPNYMYPNYYPNQPGHGYYPNNQMGNCYNDQNQLGNFYNNQNQLGNFYNHQNQLGNSCKNQNQLENCYNNQSQLGNSYTNQNQLGNSYTNQNQLGNSYNSQNQLGNSYTNQNQLGN</sequence>
<feature type="region of interest" description="Disordered" evidence="1">
    <location>
        <begin position="1"/>
        <end position="73"/>
    </location>
</feature>
<name>A0A8J2LC78_9HEXA</name>
<reference evidence="2" key="1">
    <citation type="submission" date="2021-06" db="EMBL/GenBank/DDBJ databases">
        <authorList>
            <person name="Hodson N. C."/>
            <person name="Mongue J. A."/>
            <person name="Jaron S. K."/>
        </authorList>
    </citation>
    <scope>NUCLEOTIDE SEQUENCE</scope>
</reference>
<feature type="compositionally biased region" description="Basic residues" evidence="1">
    <location>
        <begin position="1"/>
        <end position="16"/>
    </location>
</feature>
<feature type="compositionally biased region" description="Polar residues" evidence="1">
    <location>
        <begin position="20"/>
        <end position="53"/>
    </location>
</feature>
<feature type="non-terminal residue" evidence="2">
    <location>
        <position position="1"/>
    </location>
</feature>
<comment type="caution">
    <text evidence="2">The sequence shown here is derived from an EMBL/GenBank/DDBJ whole genome shotgun (WGS) entry which is preliminary data.</text>
</comment>
<feature type="non-terminal residue" evidence="2">
    <location>
        <position position="301"/>
    </location>
</feature>
<evidence type="ECO:0000313" key="2">
    <source>
        <dbReference type="EMBL" id="CAG7820099.1"/>
    </source>
</evidence>
<keyword evidence="3" id="KW-1185">Reference proteome</keyword>
<evidence type="ECO:0000256" key="1">
    <source>
        <dbReference type="SAM" id="MobiDB-lite"/>
    </source>
</evidence>
<dbReference type="AlphaFoldDB" id="A0A8J2LC78"/>